<sequence>MLLIPTVHRSQRFLRRVPRRVARSMESPLTRLGSQDQLGSDRPDSPTYSDKDAEEEEEGAEAEARRNKRNARMTRTTTLDNAEMEAMMLQEELEEMEAERAAKERHLQMSQKAVPWVETQFFAMLMAAVVLANSVVIGCPVCFCACAWTLEDFGTWDEGEKQKKVGWAADPNVAGLDC</sequence>
<proteinExistence type="predicted"/>
<dbReference type="Proteomes" id="UP001642484">
    <property type="component" value="Unassembled WGS sequence"/>
</dbReference>
<organism evidence="2 3">
    <name type="scientific">Durusdinium trenchii</name>
    <dbReference type="NCBI Taxonomy" id="1381693"/>
    <lineage>
        <taxon>Eukaryota</taxon>
        <taxon>Sar</taxon>
        <taxon>Alveolata</taxon>
        <taxon>Dinophyceae</taxon>
        <taxon>Suessiales</taxon>
        <taxon>Symbiodiniaceae</taxon>
        <taxon>Durusdinium</taxon>
    </lineage>
</organism>
<reference evidence="2 3" key="1">
    <citation type="submission" date="2024-02" db="EMBL/GenBank/DDBJ databases">
        <authorList>
            <person name="Chen Y."/>
            <person name="Shah S."/>
            <person name="Dougan E. K."/>
            <person name="Thang M."/>
            <person name="Chan C."/>
        </authorList>
    </citation>
    <scope>NUCLEOTIDE SEQUENCE [LARGE SCALE GENOMIC DNA]</scope>
</reference>
<dbReference type="EMBL" id="CAXAMN010001414">
    <property type="protein sequence ID" value="CAK8994173.1"/>
    <property type="molecule type" value="Genomic_DNA"/>
</dbReference>
<keyword evidence="3" id="KW-1185">Reference proteome</keyword>
<evidence type="ECO:0000313" key="2">
    <source>
        <dbReference type="EMBL" id="CAK8994173.1"/>
    </source>
</evidence>
<comment type="caution">
    <text evidence="2">The sequence shown here is derived from an EMBL/GenBank/DDBJ whole genome shotgun (WGS) entry which is preliminary data.</text>
</comment>
<accession>A0ABP0HWV8</accession>
<evidence type="ECO:0000313" key="3">
    <source>
        <dbReference type="Proteomes" id="UP001642484"/>
    </source>
</evidence>
<evidence type="ECO:0000256" key="1">
    <source>
        <dbReference type="SAM" id="MobiDB-lite"/>
    </source>
</evidence>
<name>A0ABP0HWV8_9DINO</name>
<gene>
    <name evidence="2" type="ORF">CCMP2556_LOCUS3540</name>
</gene>
<feature type="region of interest" description="Disordered" evidence="1">
    <location>
        <begin position="24"/>
        <end position="80"/>
    </location>
</feature>
<feature type="compositionally biased region" description="Acidic residues" evidence="1">
    <location>
        <begin position="52"/>
        <end position="61"/>
    </location>
</feature>
<protein>
    <submittedName>
        <fullName evidence="2">Uncharacterized protein</fullName>
    </submittedName>
</protein>